<dbReference type="SUPFAM" id="SSF51735">
    <property type="entry name" value="NAD(P)-binding Rossmann-fold domains"/>
    <property type="match status" value="1"/>
</dbReference>
<comment type="caution">
    <text evidence="3">The sequence shown here is derived from an EMBL/GenBank/DDBJ whole genome shotgun (WGS) entry which is preliminary data.</text>
</comment>
<sequence length="339" mass="38494">MVDQTKLKNYFKDQNILVTGGTGSIGQCIVSSLIDFQPKKIIIFSKDDSKQYLMKQQYHKHKNIFFHLGNIREYESVEYVTRGIDLVFHVAALKQVPVCEDHPFEAVKTNVIGSENVIKACILNKVKKVVNISTDKAVNPTNTMGATKLISEKLFNNANSMLNNYHTKFCSVRFGNVLNSRGSVIPLFMNQARSGNALTVTNPMMTRFIMSISDAAQLTLKSAFYSNGGETFIFKMKSLNILTLAESIQNFFEKKGLTAPTIKQIGIRPGEKLYEELIYAHEFEHIVEDDELYVILPKSGIDFFHFKYNSNPFYRSDQVELMKEDDIVNILTKLEQGVL</sequence>
<evidence type="ECO:0000256" key="1">
    <source>
        <dbReference type="ARBA" id="ARBA00007430"/>
    </source>
</evidence>
<dbReference type="InterPro" id="IPR003869">
    <property type="entry name" value="Polysac_CapD-like"/>
</dbReference>
<reference evidence="3" key="1">
    <citation type="submission" date="2024-05" db="EMBL/GenBank/DDBJ databases">
        <title>Metabacillus sp. nov., isolated from the rhizosphere soil of tomato plants.</title>
        <authorList>
            <person name="Ma R."/>
        </authorList>
    </citation>
    <scope>NUCLEOTIDE SEQUENCE</scope>
    <source>
        <strain evidence="3">DBTR6</strain>
    </source>
</reference>
<feature type="domain" description="Polysaccharide biosynthesis protein CapD-like" evidence="2">
    <location>
        <begin position="16"/>
        <end position="295"/>
    </location>
</feature>
<dbReference type="PANTHER" id="PTHR43318">
    <property type="entry name" value="UDP-N-ACETYLGLUCOSAMINE 4,6-DEHYDRATASE"/>
    <property type="match status" value="1"/>
</dbReference>
<comment type="similarity">
    <text evidence="1">Belongs to the polysaccharide synthase family.</text>
</comment>
<dbReference type="Gene3D" id="3.40.50.720">
    <property type="entry name" value="NAD(P)-binding Rossmann-like Domain"/>
    <property type="match status" value="1"/>
</dbReference>
<dbReference type="InterPro" id="IPR036291">
    <property type="entry name" value="NAD(P)-bd_dom_sf"/>
</dbReference>
<organism evidence="3 4">
    <name type="scientific">Metabacillus rhizolycopersici</name>
    <dbReference type="NCBI Taxonomy" id="2875709"/>
    <lineage>
        <taxon>Bacteria</taxon>
        <taxon>Bacillati</taxon>
        <taxon>Bacillota</taxon>
        <taxon>Bacilli</taxon>
        <taxon>Bacillales</taxon>
        <taxon>Bacillaceae</taxon>
        <taxon>Metabacillus</taxon>
    </lineage>
</organism>
<evidence type="ECO:0000259" key="2">
    <source>
        <dbReference type="Pfam" id="PF02719"/>
    </source>
</evidence>
<proteinExistence type="inferred from homology"/>
<dbReference type="CDD" id="cd05237">
    <property type="entry name" value="UDP_invert_4-6DH_SDR_e"/>
    <property type="match status" value="1"/>
</dbReference>
<keyword evidence="4" id="KW-1185">Reference proteome</keyword>
<dbReference type="InterPro" id="IPR051203">
    <property type="entry name" value="Polysaccharide_Synthase-Rel"/>
</dbReference>
<dbReference type="EMBL" id="JAIQUM010000043">
    <property type="protein sequence ID" value="MBZ5751978.1"/>
    <property type="molecule type" value="Genomic_DNA"/>
</dbReference>
<evidence type="ECO:0000313" key="4">
    <source>
        <dbReference type="Proteomes" id="UP001165287"/>
    </source>
</evidence>
<gene>
    <name evidence="3" type="ORF">K9V48_17405</name>
</gene>
<dbReference type="Pfam" id="PF02719">
    <property type="entry name" value="Polysacc_synt_2"/>
    <property type="match status" value="1"/>
</dbReference>
<accession>A0ABS7UUM1</accession>
<dbReference type="PANTHER" id="PTHR43318:SF2">
    <property type="entry name" value="UDP-N-ACETYLGLUCOSAMINE 4,6-DEHYDRATASE (INVERTING)"/>
    <property type="match status" value="1"/>
</dbReference>
<dbReference type="RefSeq" id="WP_224140316.1">
    <property type="nucleotide sequence ID" value="NZ_JAIQUM010000043.1"/>
</dbReference>
<evidence type="ECO:0000313" key="3">
    <source>
        <dbReference type="EMBL" id="MBZ5751978.1"/>
    </source>
</evidence>
<name>A0ABS7UUM1_9BACI</name>
<dbReference type="Proteomes" id="UP001165287">
    <property type="component" value="Unassembled WGS sequence"/>
</dbReference>
<protein>
    <submittedName>
        <fullName evidence="3">Polysaccharide biosynthesis protein</fullName>
    </submittedName>
</protein>